<dbReference type="AlphaFoldDB" id="A0A6J4S3A0"/>
<gene>
    <name evidence="1" type="ORF">AVDCRST_MAG91-405</name>
</gene>
<evidence type="ECO:0000313" key="1">
    <source>
        <dbReference type="EMBL" id="CAA9488297.1"/>
    </source>
</evidence>
<name>A0A6J4S3A0_9SPHN</name>
<sequence length="177" mass="19244">RGRYAIGAQHKLAGVDSAYILSVLSPFGRGREGLVKVTVTKDRPGHVREIQERDGAVALVRLTSDPDDGSVTVAVDPPNGRAGSSGFRPTFLMERLSLAIEAEPGLTKRALRTSVKGKHDVKDLALELLATEGYIDARPDGQSIKHYPIRAYREESESSLEAPEADWMVEEFGEVSS</sequence>
<reference evidence="1" key="1">
    <citation type="submission" date="2020-02" db="EMBL/GenBank/DDBJ databases">
        <authorList>
            <person name="Meier V. D."/>
        </authorList>
    </citation>
    <scope>NUCLEOTIDE SEQUENCE</scope>
    <source>
        <strain evidence="1">AVDCRST_MAG91</strain>
    </source>
</reference>
<accession>A0A6J4S3A0</accession>
<feature type="non-terminal residue" evidence="1">
    <location>
        <position position="1"/>
    </location>
</feature>
<dbReference type="EMBL" id="CADCVX010000090">
    <property type="protein sequence ID" value="CAA9488297.1"/>
    <property type="molecule type" value="Genomic_DNA"/>
</dbReference>
<protein>
    <submittedName>
        <fullName evidence="1">Uncharacterized protein</fullName>
    </submittedName>
</protein>
<proteinExistence type="predicted"/>
<organism evidence="1">
    <name type="scientific">uncultured Sphingomonadaceae bacterium</name>
    <dbReference type="NCBI Taxonomy" id="169976"/>
    <lineage>
        <taxon>Bacteria</taxon>
        <taxon>Pseudomonadati</taxon>
        <taxon>Pseudomonadota</taxon>
        <taxon>Alphaproteobacteria</taxon>
        <taxon>Sphingomonadales</taxon>
        <taxon>Sphingomonadaceae</taxon>
        <taxon>environmental samples</taxon>
    </lineage>
</organism>